<feature type="domain" description="Type IX secretion system protein PorV" evidence="1">
    <location>
        <begin position="30"/>
        <end position="267"/>
    </location>
</feature>
<proteinExistence type="predicted"/>
<dbReference type="NCBIfam" id="NF033709">
    <property type="entry name" value="PorV_fam"/>
    <property type="match status" value="1"/>
</dbReference>
<comment type="caution">
    <text evidence="2">The sequence shown here is derived from an EMBL/GenBank/DDBJ whole genome shotgun (WGS) entry which is preliminary data.</text>
</comment>
<dbReference type="Proteomes" id="UP000599688">
    <property type="component" value="Unassembled WGS sequence"/>
</dbReference>
<gene>
    <name evidence="2" type="primary">porV</name>
    <name evidence="2" type="ORF">GCM10010831_20040</name>
</gene>
<sequence>MQTFKEFMKKYFLPLIACFLVVQTGFSQTEPVRPISTAVPFLGIPADARSSAMADQGIATPVDAFSQQWNPAKFAFSEVKQGIGFGYTPYLRELVDDINLGTLTYFNRINERSSFSGSLRYFGLGGVELRQTAEQVGRDVEPNELAVDVSYALRLSENFSMAVTGRYLRSDLRIPSGIQDASAANSFAADLHAFYRGPVKAYKDFDGRWRVGAAITNIGPKISYDNEFDNFIPTTFKIGGGFDFILDASNRIGVYVEANKLLVPTPPEIPEDATNEERQALAEEYRNQSQFGAIFSSWNDAPDGLSEEFKEIIWSLGAEYWYEDSFAIRAGYFYEAPEKGFRQYATFGFGFKYSSVIIDASYLFSTAQGVTNPLEGTLRFSLSFNIGDKAYVEF</sequence>
<dbReference type="NCBIfam" id="NF033710">
    <property type="entry name" value="T9SS_OM_PorV"/>
    <property type="match status" value="1"/>
</dbReference>
<dbReference type="Gene3D" id="2.40.160.60">
    <property type="entry name" value="Outer membrane protein transport protein (OMPP1/FadL/TodX)"/>
    <property type="match status" value="1"/>
</dbReference>
<accession>A0A917EAA9</accession>
<evidence type="ECO:0000313" key="2">
    <source>
        <dbReference type="EMBL" id="GGE18863.1"/>
    </source>
</evidence>
<organism evidence="2 3">
    <name type="scientific">Psychroflexus salis</name>
    <dbReference type="NCBI Taxonomy" id="1526574"/>
    <lineage>
        <taxon>Bacteria</taxon>
        <taxon>Pseudomonadati</taxon>
        <taxon>Bacteroidota</taxon>
        <taxon>Flavobacteriia</taxon>
        <taxon>Flavobacteriales</taxon>
        <taxon>Flavobacteriaceae</taxon>
        <taxon>Psychroflexus</taxon>
    </lineage>
</organism>
<protein>
    <recommendedName>
        <fullName evidence="1">Type IX secretion system protein PorV domain-containing protein</fullName>
    </recommendedName>
</protein>
<reference evidence="2 3" key="1">
    <citation type="journal article" date="2014" name="Int. J. Syst. Evol. Microbiol.">
        <title>Complete genome sequence of Corynebacterium casei LMG S-19264T (=DSM 44701T), isolated from a smear-ripened cheese.</title>
        <authorList>
            <consortium name="US DOE Joint Genome Institute (JGI-PGF)"/>
            <person name="Walter F."/>
            <person name="Albersmeier A."/>
            <person name="Kalinowski J."/>
            <person name="Ruckert C."/>
        </authorList>
    </citation>
    <scope>NUCLEOTIDE SEQUENCE [LARGE SCALE GENOMIC DNA]</scope>
    <source>
        <strain evidence="2 3">CGMCC 1.12925</strain>
    </source>
</reference>
<dbReference type="InterPro" id="IPR045741">
    <property type="entry name" value="PorV"/>
</dbReference>
<dbReference type="EMBL" id="BMGL01000011">
    <property type="protein sequence ID" value="GGE18863.1"/>
    <property type="molecule type" value="Genomic_DNA"/>
</dbReference>
<dbReference type="AlphaFoldDB" id="A0A917EAA9"/>
<dbReference type="InterPro" id="IPR047799">
    <property type="entry name" value="T9SS_OM_PorV"/>
</dbReference>
<name>A0A917EAA9_9FLAO</name>
<dbReference type="Pfam" id="PF19572">
    <property type="entry name" value="PorV"/>
    <property type="match status" value="1"/>
</dbReference>
<evidence type="ECO:0000313" key="3">
    <source>
        <dbReference type="Proteomes" id="UP000599688"/>
    </source>
</evidence>
<keyword evidence="3" id="KW-1185">Reference proteome</keyword>
<evidence type="ECO:0000259" key="1">
    <source>
        <dbReference type="Pfam" id="PF19572"/>
    </source>
</evidence>